<organism evidence="2 3">
    <name type="scientific">Phialemonium atrogriseum</name>
    <dbReference type="NCBI Taxonomy" id="1093897"/>
    <lineage>
        <taxon>Eukaryota</taxon>
        <taxon>Fungi</taxon>
        <taxon>Dikarya</taxon>
        <taxon>Ascomycota</taxon>
        <taxon>Pezizomycotina</taxon>
        <taxon>Sordariomycetes</taxon>
        <taxon>Sordariomycetidae</taxon>
        <taxon>Cephalothecales</taxon>
        <taxon>Cephalothecaceae</taxon>
        <taxon>Phialemonium</taxon>
    </lineage>
</organism>
<dbReference type="Gene3D" id="3.40.720.10">
    <property type="entry name" value="Alkaline Phosphatase, subunit A"/>
    <property type="match status" value="1"/>
</dbReference>
<feature type="region of interest" description="Disordered" evidence="1">
    <location>
        <begin position="254"/>
        <end position="323"/>
    </location>
</feature>
<dbReference type="GeneID" id="85313954"/>
<comment type="caution">
    <text evidence="2">The sequence shown here is derived from an EMBL/GenBank/DDBJ whole genome shotgun (WGS) entry which is preliminary data.</text>
</comment>
<evidence type="ECO:0000256" key="1">
    <source>
        <dbReference type="SAM" id="MobiDB-lite"/>
    </source>
</evidence>
<dbReference type="AlphaFoldDB" id="A0AAJ0FCA3"/>
<feature type="region of interest" description="Disordered" evidence="1">
    <location>
        <begin position="140"/>
        <end position="184"/>
    </location>
</feature>
<proteinExistence type="predicted"/>
<name>A0AAJ0FCA3_9PEZI</name>
<accession>A0AAJ0FCA3</accession>
<evidence type="ECO:0000313" key="2">
    <source>
        <dbReference type="EMBL" id="KAK1761922.1"/>
    </source>
</evidence>
<feature type="compositionally biased region" description="Basic and acidic residues" evidence="1">
    <location>
        <begin position="143"/>
        <end position="159"/>
    </location>
</feature>
<dbReference type="InterPro" id="IPR017850">
    <property type="entry name" value="Alkaline_phosphatase_core_sf"/>
</dbReference>
<sequence>MQAQDTPLQTCIDEYLPHRRGNLQLRPGLEEPVLTPETGPIADNKRARCNLAVAAYTWDLRPPPRCRVSRGGTELRFWTIIRKILERAGWDNACVGIRKNSLNRHRNNKAETQRWSPLNSQFFLNTKLVPLSGNMGNLTTFPKGREETPATTQKREAANKNKAQLPTKRPPSMTKTRLLKQPTKVTDTDIDKLVDSVFERLEQQGLPEDTFYTTNNGYHIGQHRLQPEKKCGFEEDINIRPITDKEMLDKELASASPDPMDVTMQFDSPPHEEEEEEEEEEMPKHHPADRPDTPPSDAADNLAPGENAVADDGDGDGDGKRPR</sequence>
<keyword evidence="3" id="KW-1185">Reference proteome</keyword>
<evidence type="ECO:0000313" key="3">
    <source>
        <dbReference type="Proteomes" id="UP001244011"/>
    </source>
</evidence>
<dbReference type="SUPFAM" id="SSF53649">
    <property type="entry name" value="Alkaline phosphatase-like"/>
    <property type="match status" value="1"/>
</dbReference>
<reference evidence="2" key="1">
    <citation type="submission" date="2023-06" db="EMBL/GenBank/DDBJ databases">
        <title>Genome-scale phylogeny and comparative genomics of the fungal order Sordariales.</title>
        <authorList>
            <consortium name="Lawrence Berkeley National Laboratory"/>
            <person name="Hensen N."/>
            <person name="Bonometti L."/>
            <person name="Westerberg I."/>
            <person name="Brannstrom I.O."/>
            <person name="Guillou S."/>
            <person name="Cros-Aarteil S."/>
            <person name="Calhoun S."/>
            <person name="Haridas S."/>
            <person name="Kuo A."/>
            <person name="Mondo S."/>
            <person name="Pangilinan J."/>
            <person name="Riley R."/>
            <person name="Labutti K."/>
            <person name="Andreopoulos B."/>
            <person name="Lipzen A."/>
            <person name="Chen C."/>
            <person name="Yanf M."/>
            <person name="Daum C."/>
            <person name="Ng V."/>
            <person name="Clum A."/>
            <person name="Steindorff A."/>
            <person name="Ohm R."/>
            <person name="Martin F."/>
            <person name="Silar P."/>
            <person name="Natvig D."/>
            <person name="Lalanne C."/>
            <person name="Gautier V."/>
            <person name="Ament-Velasquez S.L."/>
            <person name="Kruys A."/>
            <person name="Hutchinson M.I."/>
            <person name="Powell A.J."/>
            <person name="Barry K."/>
            <person name="Miller A.N."/>
            <person name="Grigoriev I.V."/>
            <person name="Debuchy R."/>
            <person name="Gladieux P."/>
            <person name="Thoren M.H."/>
            <person name="Johannesson H."/>
        </authorList>
    </citation>
    <scope>NUCLEOTIDE SEQUENCE</scope>
    <source>
        <strain evidence="2">8032-3</strain>
    </source>
</reference>
<feature type="compositionally biased region" description="Acidic residues" evidence="1">
    <location>
        <begin position="272"/>
        <end position="281"/>
    </location>
</feature>
<dbReference type="RefSeq" id="XP_060278135.1">
    <property type="nucleotide sequence ID" value="XM_060430767.1"/>
</dbReference>
<feature type="compositionally biased region" description="Basic and acidic residues" evidence="1">
    <location>
        <begin position="282"/>
        <end position="292"/>
    </location>
</feature>
<protein>
    <submittedName>
        <fullName evidence="2">Uncharacterized protein</fullName>
    </submittedName>
</protein>
<dbReference type="Proteomes" id="UP001244011">
    <property type="component" value="Unassembled WGS sequence"/>
</dbReference>
<gene>
    <name evidence="2" type="ORF">QBC33DRAFT_574644</name>
</gene>
<dbReference type="EMBL" id="MU839047">
    <property type="protein sequence ID" value="KAK1761922.1"/>
    <property type="molecule type" value="Genomic_DNA"/>
</dbReference>